<dbReference type="AlphaFoldDB" id="A0A3A3GN42"/>
<gene>
    <name evidence="2" type="ORF">DQX05_01370</name>
</gene>
<evidence type="ECO:0000313" key="2">
    <source>
        <dbReference type="EMBL" id="RJG26710.1"/>
    </source>
</evidence>
<dbReference type="Proteomes" id="UP000266177">
    <property type="component" value="Unassembled WGS sequence"/>
</dbReference>
<comment type="caution">
    <text evidence="2">The sequence shown here is derived from an EMBL/GenBank/DDBJ whole genome shotgun (WGS) entry which is preliminary data.</text>
</comment>
<name>A0A3A3GN42_PANTH</name>
<proteinExistence type="predicted"/>
<feature type="region of interest" description="Disordered" evidence="1">
    <location>
        <begin position="537"/>
        <end position="593"/>
    </location>
</feature>
<organism evidence="2 3">
    <name type="scientific">Paenibacillus thiaminolyticus</name>
    <name type="common">Bacillus thiaminolyticus</name>
    <dbReference type="NCBI Taxonomy" id="49283"/>
    <lineage>
        <taxon>Bacteria</taxon>
        <taxon>Bacillati</taxon>
        <taxon>Bacillota</taxon>
        <taxon>Bacilli</taxon>
        <taxon>Bacillales</taxon>
        <taxon>Paenibacillaceae</taxon>
        <taxon>Paenibacillus</taxon>
    </lineage>
</organism>
<sequence>MVSVAEKEFYRLDLVISTDGVEDAEKQVKAIDKMLEQTTRRASVLGKTKITPTARLEDRISSPAQKIEGRMEKINRTVAKPEARLVDKVSGATNKISSTLTSLARKPYTVFIYAKDMATGIISKIMNVLSSPLTLLGVGGGLAGVTTVGLNMVMEEQGIRSQFKVLLGSEDAAQKRVDELTAFAGQTPYKREEIYEASRILQVFTGNALSTGNELKRIGDIAAGTKQPFGDVALWMGRLYDAMKSGRPVGEMTSRLQEMGAINGEARAGIEALAESGMDISKTWPIVTQAFDKFDGMMEEMSGNLQNLLLGTKSFVTQNVFKRWGMGIESVLGPALKKFRQWRSENKETIAILGQSVEDFGKKIGTFVIGGIDKVTTKFNELVKNPEFQNADFLGKVRIAWDEIIAKPFSEWWASNGEAVVTDMSSKIGGALGGGLKGFIMGALGLFTSGDTLGDDGTFTEAGVTAGQAFFQSFIDAFDVLAIAEKLTDTAWEVGVNAFTDPSAGNLLAAGFFGTLLYKFGGGKFVKWLWDKTVNKGSKIPSPTGGTPKSPAPKASPSSPNKPLQRAPGPYQRGWQPRTPTTHPPVAPKSPAVPGKVPKVIEYVAKSLMPVGVATLPITIPGAGYLISENLKNERIKRSIEWQEKYKDDPKMLEWGALPTSERYMSFAANSPKTTTSKQDFVFGVPSDTVKISEDQVSQMMSYLQDFKKEVTNDIRVTLPPGAVQINMPTQEMDLKQIAYEAGWKIADAVRQAQQNKK</sequence>
<reference evidence="2 3" key="1">
    <citation type="submission" date="2018-09" db="EMBL/GenBank/DDBJ databases">
        <title>Paenibacillus SK2017-BO5.</title>
        <authorList>
            <person name="Piskunova J.V."/>
            <person name="Dubiley S.A."/>
            <person name="Severinov K.V."/>
        </authorList>
    </citation>
    <scope>NUCLEOTIDE SEQUENCE [LARGE SCALE GENOMIC DNA]</scope>
    <source>
        <strain evidence="2 3">BO5</strain>
    </source>
</reference>
<evidence type="ECO:0000256" key="1">
    <source>
        <dbReference type="SAM" id="MobiDB-lite"/>
    </source>
</evidence>
<feature type="compositionally biased region" description="Low complexity" evidence="1">
    <location>
        <begin position="548"/>
        <end position="563"/>
    </location>
</feature>
<accession>A0A3A3GN42</accession>
<protein>
    <submittedName>
        <fullName evidence="2">Uncharacterized protein</fullName>
    </submittedName>
</protein>
<dbReference type="EMBL" id="QYZD01000001">
    <property type="protein sequence ID" value="RJG26710.1"/>
    <property type="molecule type" value="Genomic_DNA"/>
</dbReference>
<evidence type="ECO:0000313" key="3">
    <source>
        <dbReference type="Proteomes" id="UP000266177"/>
    </source>
</evidence>